<dbReference type="PANTHER" id="PTHR21600:SF44">
    <property type="entry name" value="RIBOSOMAL LARGE SUBUNIT PSEUDOURIDINE SYNTHASE D"/>
    <property type="match status" value="1"/>
</dbReference>
<dbReference type="SUPFAM" id="SSF55120">
    <property type="entry name" value="Pseudouridine synthase"/>
    <property type="match status" value="1"/>
</dbReference>
<protein>
    <submittedName>
        <fullName evidence="4">Pseudouridine synthase</fullName>
    </submittedName>
</protein>
<dbReference type="Pfam" id="PF00849">
    <property type="entry name" value="PseudoU_synth_2"/>
    <property type="match status" value="1"/>
</dbReference>
<comment type="similarity">
    <text evidence="1">Belongs to the pseudouridine synthase RluA family.</text>
</comment>
<keyword evidence="2" id="KW-0694">RNA-binding</keyword>
<dbReference type="GO" id="GO:0003723">
    <property type="term" value="F:RNA binding"/>
    <property type="evidence" value="ECO:0007669"/>
    <property type="project" value="UniProtKB-KW"/>
</dbReference>
<evidence type="ECO:0000313" key="4">
    <source>
        <dbReference type="EMBL" id="ADR18552.1"/>
    </source>
</evidence>
<dbReference type="STRING" id="768670.Calni_0640"/>
<dbReference type="AlphaFoldDB" id="E4TG02"/>
<evidence type="ECO:0000256" key="1">
    <source>
        <dbReference type="ARBA" id="ARBA00010876"/>
    </source>
</evidence>
<dbReference type="RefSeq" id="WP_013450765.1">
    <property type="nucleotide sequence ID" value="NC_014758.1"/>
</dbReference>
<dbReference type="OrthoDB" id="128480at2"/>
<dbReference type="PROSITE" id="PS50889">
    <property type="entry name" value="S4"/>
    <property type="match status" value="1"/>
</dbReference>
<dbReference type="EMBL" id="CP002347">
    <property type="protein sequence ID" value="ADR18552.1"/>
    <property type="molecule type" value="Genomic_DNA"/>
</dbReference>
<gene>
    <name evidence="4" type="ordered locus">Calni_0640</name>
</gene>
<evidence type="ECO:0000259" key="3">
    <source>
        <dbReference type="Pfam" id="PF00849"/>
    </source>
</evidence>
<dbReference type="PANTHER" id="PTHR21600">
    <property type="entry name" value="MITOCHONDRIAL RNA PSEUDOURIDINE SYNTHASE"/>
    <property type="match status" value="1"/>
</dbReference>
<dbReference type="Proteomes" id="UP000007039">
    <property type="component" value="Chromosome"/>
</dbReference>
<dbReference type="InterPro" id="IPR006145">
    <property type="entry name" value="PsdUridine_synth_RsuA/RluA"/>
</dbReference>
<dbReference type="KEGG" id="cni:Calni_0640"/>
<feature type="domain" description="Pseudouridine synthase RsuA/RluA-like" evidence="3">
    <location>
        <begin position="71"/>
        <end position="202"/>
    </location>
</feature>
<evidence type="ECO:0000256" key="2">
    <source>
        <dbReference type="PROSITE-ProRule" id="PRU00182"/>
    </source>
</evidence>
<dbReference type="GO" id="GO:0140098">
    <property type="term" value="F:catalytic activity, acting on RNA"/>
    <property type="evidence" value="ECO:0007669"/>
    <property type="project" value="UniProtKB-ARBA"/>
</dbReference>
<dbReference type="InterPro" id="IPR020103">
    <property type="entry name" value="PsdUridine_synth_cat_dom_sf"/>
</dbReference>
<dbReference type="InterPro" id="IPR050188">
    <property type="entry name" value="RluA_PseudoU_synthase"/>
</dbReference>
<sequence length="254" mass="29870">MKVSDIISKQYNISKRLAKKYLKERRVSYQGKIVKDDYIVDQFDDKFVLEVSCPDIDFNLKDFLLDDLGDIIFFYKPPFMHTERHKPTDELCLSDILNNEFKDFRFISRLDFETDGVIAAIKTGYQPVKVHKRYRAWVKGILNEIIIFDKKIDANKRKKVSIIDEKGDNFLRIKPVKHYTFYTLVDVGIDFAHRHQIRAALSYLNFPILGDKLYGDGDYERLLLQCYFTEIDGISICLDDIRPELSIASLQNFQ</sequence>
<reference key="1">
    <citation type="submission" date="2010-11" db="EMBL/GenBank/DDBJ databases">
        <title>The complete genome of chromosome of Calditerrivibrio nitroreducens DSM 19672.</title>
        <authorList>
            <consortium name="US DOE Joint Genome Institute (JGI-PGF)"/>
            <person name="Lucas S."/>
            <person name="Copeland A."/>
            <person name="Lapidus A."/>
            <person name="Bruce D."/>
            <person name="Goodwin L."/>
            <person name="Pitluck S."/>
            <person name="Kyrpides N."/>
            <person name="Mavromatis K."/>
            <person name="Ivanova N."/>
            <person name="Mikhailova N."/>
            <person name="Zeytun A."/>
            <person name="Brettin T."/>
            <person name="Detter J.C."/>
            <person name="Tapia R."/>
            <person name="Han C."/>
            <person name="Land M."/>
            <person name="Hauser L."/>
            <person name="Markowitz V."/>
            <person name="Cheng J.-F."/>
            <person name="Hugenholtz P."/>
            <person name="Woyke T."/>
            <person name="Wu D."/>
            <person name="Spring S."/>
            <person name="Schroeder M."/>
            <person name="Brambilla E."/>
            <person name="Klenk H.-P."/>
            <person name="Eisen J.A."/>
        </authorList>
    </citation>
    <scope>NUCLEOTIDE SEQUENCE [LARGE SCALE GENOMIC DNA]</scope>
    <source>
        <strain>DSM 19672</strain>
    </source>
</reference>
<proteinExistence type="inferred from homology"/>
<reference evidence="4 5" key="2">
    <citation type="journal article" date="2011" name="Stand. Genomic Sci.">
        <title>Complete genome sequence of Calditerrivibrio nitroreducens type strain (Yu37-1).</title>
        <authorList>
            <person name="Pitluck S."/>
            <person name="Sikorski J."/>
            <person name="Zeytun A."/>
            <person name="Lapidus A."/>
            <person name="Nolan M."/>
            <person name="Lucas S."/>
            <person name="Hammon N."/>
            <person name="Deshpande S."/>
            <person name="Cheng J.F."/>
            <person name="Tapia R."/>
            <person name="Han C."/>
            <person name="Goodwin L."/>
            <person name="Liolios K."/>
            <person name="Pagani I."/>
            <person name="Ivanova N."/>
            <person name="Mavromatis K."/>
            <person name="Pati A."/>
            <person name="Chen A."/>
            <person name="Palaniappan K."/>
            <person name="Hauser L."/>
            <person name="Chang Y.J."/>
            <person name="Jeffries C.D."/>
            <person name="Detter J.C."/>
            <person name="Brambilla E."/>
            <person name="Djao O.D."/>
            <person name="Rohde M."/>
            <person name="Spring S."/>
            <person name="Goker M."/>
            <person name="Woyke T."/>
            <person name="Bristow J."/>
            <person name="Eisen J.A."/>
            <person name="Markowitz V."/>
            <person name="Hugenholtz P."/>
            <person name="Kyrpides N.C."/>
            <person name="Klenk H.P."/>
            <person name="Land M."/>
        </authorList>
    </citation>
    <scope>NUCLEOTIDE SEQUENCE [LARGE SCALE GENOMIC DNA]</scope>
    <source>
        <strain evidence="5">DSM 19672 / NBRC 101217 / Yu37-1</strain>
    </source>
</reference>
<evidence type="ECO:0000313" key="5">
    <source>
        <dbReference type="Proteomes" id="UP000007039"/>
    </source>
</evidence>
<dbReference type="GO" id="GO:0009982">
    <property type="term" value="F:pseudouridine synthase activity"/>
    <property type="evidence" value="ECO:0007669"/>
    <property type="project" value="InterPro"/>
</dbReference>
<dbReference type="Gene3D" id="3.30.2350.10">
    <property type="entry name" value="Pseudouridine synthase"/>
    <property type="match status" value="1"/>
</dbReference>
<dbReference type="eggNOG" id="COG0564">
    <property type="taxonomic scope" value="Bacteria"/>
</dbReference>
<accession>E4TG02</accession>
<dbReference type="HOGENOM" id="CLU_1092742_0_0_0"/>
<keyword evidence="5" id="KW-1185">Reference proteome</keyword>
<dbReference type="GO" id="GO:0000455">
    <property type="term" value="P:enzyme-directed rRNA pseudouridine synthesis"/>
    <property type="evidence" value="ECO:0007669"/>
    <property type="project" value="TreeGrafter"/>
</dbReference>
<organism evidence="4 5">
    <name type="scientific">Calditerrivibrio nitroreducens (strain DSM 19672 / NBRC 101217 / Yu37-1)</name>
    <dbReference type="NCBI Taxonomy" id="768670"/>
    <lineage>
        <taxon>Bacteria</taxon>
        <taxon>Pseudomonadati</taxon>
        <taxon>Deferribacterota</taxon>
        <taxon>Deferribacteres</taxon>
        <taxon>Deferribacterales</taxon>
        <taxon>Calditerrivibrionaceae</taxon>
    </lineage>
</organism>
<name>E4TG02_CALNY</name>
<dbReference type="CDD" id="cd02869">
    <property type="entry name" value="PseudoU_synth_RluA_like"/>
    <property type="match status" value="1"/>
</dbReference>